<reference evidence="2" key="1">
    <citation type="submission" date="2024-06" db="EMBL/GenBank/DDBJ databases">
        <title>Lacrimispora cavernae sp. nov., a novel anaerobe isolated from bat guano pile inside a cave.</title>
        <authorList>
            <person name="Miller S.L."/>
            <person name="Lu N."/>
            <person name="King J."/>
            <person name="Sankaranarayanan K."/>
            <person name="Lawson P.A."/>
        </authorList>
    </citation>
    <scope>NUCLEOTIDE SEQUENCE</scope>
    <source>
        <strain evidence="2">BS-2</strain>
    </source>
</reference>
<feature type="transmembrane region" description="Helical" evidence="1">
    <location>
        <begin position="165"/>
        <end position="191"/>
    </location>
</feature>
<dbReference type="RefSeq" id="WP_349948387.1">
    <property type="nucleotide sequence ID" value="NZ_CP157940.1"/>
</dbReference>
<evidence type="ECO:0000313" key="2">
    <source>
        <dbReference type="EMBL" id="XBS55737.1"/>
    </source>
</evidence>
<feature type="transmembrane region" description="Helical" evidence="1">
    <location>
        <begin position="123"/>
        <end position="153"/>
    </location>
</feature>
<keyword evidence="1" id="KW-0472">Membrane</keyword>
<name>A0AAU7PUP6_9FIRM</name>
<evidence type="ECO:0000256" key="1">
    <source>
        <dbReference type="SAM" id="Phobius"/>
    </source>
</evidence>
<gene>
    <name evidence="2" type="ORF">ABFV83_08110</name>
</gene>
<accession>A0AAU7PUP6</accession>
<dbReference type="AlphaFoldDB" id="A0AAU7PUP6"/>
<keyword evidence="1" id="KW-1133">Transmembrane helix</keyword>
<organism evidence="2">
    <name type="scientific">Lacrimispora sp. BS-2</name>
    <dbReference type="NCBI Taxonomy" id="3151850"/>
    <lineage>
        <taxon>Bacteria</taxon>
        <taxon>Bacillati</taxon>
        <taxon>Bacillota</taxon>
        <taxon>Clostridia</taxon>
        <taxon>Lachnospirales</taxon>
        <taxon>Lachnospiraceae</taxon>
        <taxon>Lacrimispora</taxon>
    </lineage>
</organism>
<protein>
    <submittedName>
        <fullName evidence="2">Uncharacterized protein</fullName>
    </submittedName>
</protein>
<proteinExistence type="predicted"/>
<dbReference type="EMBL" id="CP157940">
    <property type="protein sequence ID" value="XBS55737.1"/>
    <property type="molecule type" value="Genomic_DNA"/>
</dbReference>
<feature type="transmembrane region" description="Helical" evidence="1">
    <location>
        <begin position="85"/>
        <end position="102"/>
    </location>
</feature>
<sequence length="238" mass="25424">MMKYFHGTLSLTKLYLRQNRIFTLIWLLLPGVWLAINTISSLVLFPTQEALVEMGVSLIDPLTEAIHGPLLDISVAGFVTCRTKVFLVLLGGIFSVVHMIRHTRLAEEQGKRELLDANVTGSLATLTAALVNMIIINSIAAVLAVFTMVALGLGFAGSLAHCPGFFASSCVLGILAGVAAQFFVSATAGLFPSERAGLSQSRGFVILVPLLGARKRACFSHGFAFTESFPSRSAVPVT</sequence>
<feature type="transmembrane region" description="Helical" evidence="1">
    <location>
        <begin position="21"/>
        <end position="45"/>
    </location>
</feature>
<keyword evidence="1" id="KW-0812">Transmembrane</keyword>